<keyword evidence="3 4" id="KW-0732">Signal</keyword>
<feature type="signal peptide" evidence="4">
    <location>
        <begin position="1"/>
        <end position="22"/>
    </location>
</feature>
<accession>A0A927J0X9</accession>
<dbReference type="InterPro" id="IPR028082">
    <property type="entry name" value="Peripla_BP_I"/>
</dbReference>
<keyword evidence="7" id="KW-1185">Reference proteome</keyword>
<comment type="subcellular location">
    <subcellularLocation>
        <location evidence="1">Cell envelope</location>
    </subcellularLocation>
</comment>
<comment type="caution">
    <text evidence="6">The sequence shown here is derived from an EMBL/GenBank/DDBJ whole genome shotgun (WGS) entry which is preliminary data.</text>
</comment>
<dbReference type="PANTHER" id="PTHR46847:SF1">
    <property type="entry name" value="D-ALLOSE-BINDING PERIPLASMIC PROTEIN-RELATED"/>
    <property type="match status" value="1"/>
</dbReference>
<evidence type="ECO:0000256" key="1">
    <source>
        <dbReference type="ARBA" id="ARBA00004196"/>
    </source>
</evidence>
<protein>
    <submittedName>
        <fullName evidence="6">Substrate-binding domain-containing protein</fullName>
    </submittedName>
</protein>
<reference evidence="6" key="1">
    <citation type="journal article" date="2018" name="Curr. Microbiol.">
        <title>Cellulosimicrobium arenosum sp. nov., Isolated from Marine Sediment Sand.</title>
        <authorList>
            <person name="Oh M."/>
            <person name="Kim J.H."/>
            <person name="Yoon J.H."/>
            <person name="Schumann P."/>
            <person name="Kim W."/>
        </authorList>
    </citation>
    <scope>NUCLEOTIDE SEQUENCE</scope>
    <source>
        <strain evidence="6">KCTC 49039</strain>
    </source>
</reference>
<evidence type="ECO:0000259" key="5">
    <source>
        <dbReference type="Pfam" id="PF13407"/>
    </source>
</evidence>
<organism evidence="6 7">
    <name type="scientific">Cellulosimicrobium arenosum</name>
    <dbReference type="NCBI Taxonomy" id="2708133"/>
    <lineage>
        <taxon>Bacteria</taxon>
        <taxon>Bacillati</taxon>
        <taxon>Actinomycetota</taxon>
        <taxon>Actinomycetes</taxon>
        <taxon>Micrococcales</taxon>
        <taxon>Promicromonosporaceae</taxon>
        <taxon>Cellulosimicrobium</taxon>
    </lineage>
</organism>
<name>A0A927J0X9_9MICO</name>
<dbReference type="RefSeq" id="WP_191829456.1">
    <property type="nucleotide sequence ID" value="NZ_JACYHB010000010.1"/>
</dbReference>
<dbReference type="PANTHER" id="PTHR46847">
    <property type="entry name" value="D-ALLOSE-BINDING PERIPLASMIC PROTEIN-RELATED"/>
    <property type="match status" value="1"/>
</dbReference>
<feature type="chain" id="PRO_5039237045" evidence="4">
    <location>
        <begin position="23"/>
        <end position="334"/>
    </location>
</feature>
<proteinExistence type="inferred from homology"/>
<comment type="similarity">
    <text evidence="2">Belongs to the bacterial solute-binding protein 2 family.</text>
</comment>
<feature type="domain" description="Periplasmic binding protein" evidence="5">
    <location>
        <begin position="48"/>
        <end position="306"/>
    </location>
</feature>
<sequence>MKITKKWVATAALATVTATVLTACSTGDTGGSGGDDVASSGGDEQVTVGFSVYDMQYEFFQYMEEGTRSAAEAKGWNFELHDQKSDENEMVTGAQALLDKGVDVLIISPFKPDALGPIVAKAQELDVPVIIDDIGGGGVPYDAIVISDNEDGGAQAAEFMDEQIQANGGSKKVVSITCEPSAVYAARRNVGFVDEIQKLGYDVVTELSGNSKAEEGYKIMKDALAKDPDVAGVFACNDPMGVAAANAIKDSGLSPVSDVVTVGFNGDAEALTAIADDGMSATIAQDPTAMGELTVDLADQAVSGEEIDYDNAEEREVYQPVTLVDADNVADYLQ</sequence>
<dbReference type="EMBL" id="JACYHB010000010">
    <property type="protein sequence ID" value="MBD8079866.1"/>
    <property type="molecule type" value="Genomic_DNA"/>
</dbReference>
<evidence type="ECO:0000256" key="4">
    <source>
        <dbReference type="SAM" id="SignalP"/>
    </source>
</evidence>
<dbReference type="SUPFAM" id="SSF53822">
    <property type="entry name" value="Periplasmic binding protein-like I"/>
    <property type="match status" value="1"/>
</dbReference>
<evidence type="ECO:0000313" key="7">
    <source>
        <dbReference type="Proteomes" id="UP000610846"/>
    </source>
</evidence>
<dbReference type="Proteomes" id="UP000610846">
    <property type="component" value="Unassembled WGS sequence"/>
</dbReference>
<reference evidence="6" key="2">
    <citation type="submission" date="2020-09" db="EMBL/GenBank/DDBJ databases">
        <authorList>
            <person name="Yu Y."/>
        </authorList>
    </citation>
    <scope>NUCLEOTIDE SEQUENCE</scope>
    <source>
        <strain evidence="6">KCTC 49039</strain>
    </source>
</reference>
<dbReference type="GO" id="GO:0030246">
    <property type="term" value="F:carbohydrate binding"/>
    <property type="evidence" value="ECO:0007669"/>
    <property type="project" value="UniProtKB-ARBA"/>
</dbReference>
<evidence type="ECO:0000256" key="3">
    <source>
        <dbReference type="ARBA" id="ARBA00022729"/>
    </source>
</evidence>
<evidence type="ECO:0000256" key="2">
    <source>
        <dbReference type="ARBA" id="ARBA00007639"/>
    </source>
</evidence>
<dbReference type="InterPro" id="IPR025997">
    <property type="entry name" value="SBP_2_dom"/>
</dbReference>
<evidence type="ECO:0000313" key="6">
    <source>
        <dbReference type="EMBL" id="MBD8079866.1"/>
    </source>
</evidence>
<gene>
    <name evidence="6" type="ORF">IF651_12450</name>
</gene>
<dbReference type="PROSITE" id="PS51257">
    <property type="entry name" value="PROKAR_LIPOPROTEIN"/>
    <property type="match status" value="1"/>
</dbReference>
<dbReference type="AlphaFoldDB" id="A0A927J0X9"/>
<dbReference type="GO" id="GO:0030313">
    <property type="term" value="C:cell envelope"/>
    <property type="evidence" value="ECO:0007669"/>
    <property type="project" value="UniProtKB-SubCell"/>
</dbReference>
<dbReference type="Gene3D" id="3.40.50.2300">
    <property type="match status" value="2"/>
</dbReference>
<dbReference type="Pfam" id="PF13407">
    <property type="entry name" value="Peripla_BP_4"/>
    <property type="match status" value="1"/>
</dbReference>